<dbReference type="Gene3D" id="1.10.8.10">
    <property type="entry name" value="DNA helicase RuvA subunit, C-terminal domain"/>
    <property type="match status" value="1"/>
</dbReference>
<evidence type="ECO:0000256" key="4">
    <source>
        <dbReference type="ARBA" id="ARBA00023172"/>
    </source>
</evidence>
<comment type="caution">
    <text evidence="6">Lacks conserved residue(s) required for the propagation of feature annotation.</text>
</comment>
<dbReference type="GO" id="GO:0009378">
    <property type="term" value="F:four-way junction helicase activity"/>
    <property type="evidence" value="ECO:0007669"/>
    <property type="project" value="InterPro"/>
</dbReference>
<dbReference type="SUPFAM" id="SSF47781">
    <property type="entry name" value="RuvA domain 2-like"/>
    <property type="match status" value="1"/>
</dbReference>
<dbReference type="InterPro" id="IPR010994">
    <property type="entry name" value="RuvA_2-like"/>
</dbReference>
<dbReference type="InterPro" id="IPR036267">
    <property type="entry name" value="RuvA_C_sf"/>
</dbReference>
<dbReference type="InterPro" id="IPR003583">
    <property type="entry name" value="Hlx-hairpin-Hlx_DNA-bd_motif"/>
</dbReference>
<dbReference type="SMART" id="SM00278">
    <property type="entry name" value="HhH1"/>
    <property type="match status" value="2"/>
</dbReference>
<dbReference type="AlphaFoldDB" id="A0A9D2ACB4"/>
<dbReference type="SUPFAM" id="SSF50249">
    <property type="entry name" value="Nucleic acid-binding proteins"/>
    <property type="match status" value="1"/>
</dbReference>
<dbReference type="Pfam" id="PF07499">
    <property type="entry name" value="RuvA_C"/>
    <property type="match status" value="1"/>
</dbReference>
<dbReference type="InterPro" id="IPR000085">
    <property type="entry name" value="RuvA"/>
</dbReference>
<feature type="domain" description="Helix-hairpin-helix DNA-binding motif class 1" evidence="7">
    <location>
        <begin position="72"/>
        <end position="91"/>
    </location>
</feature>
<reference evidence="8" key="1">
    <citation type="journal article" date="2021" name="PeerJ">
        <title>Extensive microbial diversity within the chicken gut microbiome revealed by metagenomics and culture.</title>
        <authorList>
            <person name="Gilroy R."/>
            <person name="Ravi A."/>
            <person name="Getino M."/>
            <person name="Pursley I."/>
            <person name="Horton D.L."/>
            <person name="Alikhan N.F."/>
            <person name="Baker D."/>
            <person name="Gharbi K."/>
            <person name="Hall N."/>
            <person name="Watson M."/>
            <person name="Adriaenssens E.M."/>
            <person name="Foster-Nyarko E."/>
            <person name="Jarju S."/>
            <person name="Secka A."/>
            <person name="Antonio M."/>
            <person name="Oren A."/>
            <person name="Chaudhuri R.R."/>
            <person name="La Ragione R."/>
            <person name="Hildebrand F."/>
            <person name="Pallen M.J."/>
        </authorList>
    </citation>
    <scope>NUCLEOTIDE SEQUENCE</scope>
    <source>
        <strain evidence="8">23274</strain>
    </source>
</reference>
<evidence type="ECO:0000256" key="5">
    <source>
        <dbReference type="ARBA" id="ARBA00023204"/>
    </source>
</evidence>
<reference evidence="8" key="2">
    <citation type="submission" date="2021-04" db="EMBL/GenBank/DDBJ databases">
        <authorList>
            <person name="Gilroy R."/>
        </authorList>
    </citation>
    <scope>NUCLEOTIDE SEQUENCE</scope>
    <source>
        <strain evidence="8">23274</strain>
    </source>
</reference>
<dbReference type="InterPro" id="IPR013849">
    <property type="entry name" value="DNA_helicase_Holl-junc_RuvA_I"/>
</dbReference>
<organism evidence="8 9">
    <name type="scientific">Candidatus Odoribacter faecigallinarum</name>
    <dbReference type="NCBI Taxonomy" id="2838706"/>
    <lineage>
        <taxon>Bacteria</taxon>
        <taxon>Pseudomonadati</taxon>
        <taxon>Bacteroidota</taxon>
        <taxon>Bacteroidia</taxon>
        <taxon>Bacteroidales</taxon>
        <taxon>Odoribacteraceae</taxon>
        <taxon>Odoribacter</taxon>
    </lineage>
</organism>
<dbReference type="HAMAP" id="MF_00031">
    <property type="entry name" value="DNA_HJ_migration_RuvA"/>
    <property type="match status" value="1"/>
</dbReference>
<dbReference type="GO" id="GO:0009379">
    <property type="term" value="C:Holliday junction helicase complex"/>
    <property type="evidence" value="ECO:0007669"/>
    <property type="project" value="InterPro"/>
</dbReference>
<dbReference type="GO" id="GO:0006310">
    <property type="term" value="P:DNA recombination"/>
    <property type="evidence" value="ECO:0007669"/>
    <property type="project" value="UniProtKB-UniRule"/>
</dbReference>
<dbReference type="GO" id="GO:0006281">
    <property type="term" value="P:DNA repair"/>
    <property type="evidence" value="ECO:0007669"/>
    <property type="project" value="UniProtKB-UniRule"/>
</dbReference>
<dbReference type="GO" id="GO:0005737">
    <property type="term" value="C:cytoplasm"/>
    <property type="evidence" value="ECO:0007669"/>
    <property type="project" value="UniProtKB-SubCell"/>
</dbReference>
<feature type="domain" description="Helix-hairpin-helix DNA-binding motif class 1" evidence="7">
    <location>
        <begin position="107"/>
        <end position="126"/>
    </location>
</feature>
<dbReference type="InterPro" id="IPR012340">
    <property type="entry name" value="NA-bd_OB-fold"/>
</dbReference>
<dbReference type="InterPro" id="IPR011114">
    <property type="entry name" value="RuvA_C"/>
</dbReference>
<evidence type="ECO:0000313" key="9">
    <source>
        <dbReference type="Proteomes" id="UP000824202"/>
    </source>
</evidence>
<keyword evidence="4 6" id="KW-0233">DNA recombination</keyword>
<keyword evidence="1 6" id="KW-0963">Cytoplasm</keyword>
<keyword evidence="2 6" id="KW-0227">DNA damage</keyword>
<dbReference type="SUPFAM" id="SSF46929">
    <property type="entry name" value="DNA helicase RuvA subunit, C-terminal domain"/>
    <property type="match status" value="1"/>
</dbReference>
<accession>A0A9D2ACB4</accession>
<feature type="region of interest" description="Domain III" evidence="6">
    <location>
        <begin position="151"/>
        <end position="194"/>
    </location>
</feature>
<gene>
    <name evidence="6 8" type="primary">ruvA</name>
    <name evidence="8" type="ORF">H9863_10185</name>
</gene>
<dbReference type="Gene3D" id="1.10.150.20">
    <property type="entry name" value="5' to 3' exonuclease, C-terminal subdomain"/>
    <property type="match status" value="1"/>
</dbReference>
<evidence type="ECO:0000259" key="7">
    <source>
        <dbReference type="SMART" id="SM00278"/>
    </source>
</evidence>
<evidence type="ECO:0000256" key="3">
    <source>
        <dbReference type="ARBA" id="ARBA00023125"/>
    </source>
</evidence>
<comment type="function">
    <text evidence="6">The RuvA-RuvB-RuvC complex processes Holliday junction (HJ) DNA during genetic recombination and DNA repair, while the RuvA-RuvB complex plays an important role in the rescue of blocked DNA replication forks via replication fork reversal (RFR). RuvA specifically binds to HJ cruciform DNA, conferring on it an open structure. The RuvB hexamer acts as an ATP-dependent pump, pulling dsDNA into and through the RuvAB complex. HJ branch migration allows RuvC to scan DNA until it finds its consensus sequence, where it cleaves and resolves the cruciform DNA.</text>
</comment>
<dbReference type="Pfam" id="PF01330">
    <property type="entry name" value="RuvA_N"/>
    <property type="match status" value="1"/>
</dbReference>
<comment type="subunit">
    <text evidence="6">Homotetramer. Forms an RuvA(8)-RuvB(12)-Holliday junction (HJ) complex. HJ DNA is sandwiched between 2 RuvA tetramers; dsDNA enters through RuvA and exits via RuvB. An RuvB hexamer assembles on each DNA strand where it exits the tetramer. Each RuvB hexamer is contacted by two RuvA subunits (via domain III) on 2 adjacent RuvB subunits; this complex drives branch migration. In the full resolvosome a probable DNA-RuvA(4)-RuvB(12)-RuvC(2) complex forms which resolves the HJ.</text>
</comment>
<comment type="domain">
    <text evidence="6">Has three domains with a flexible linker between the domains II and III and assumes an 'L' shape. Domain III is highly mobile and contacts RuvB.</text>
</comment>
<evidence type="ECO:0000256" key="2">
    <source>
        <dbReference type="ARBA" id="ARBA00022763"/>
    </source>
</evidence>
<evidence type="ECO:0000313" key="8">
    <source>
        <dbReference type="EMBL" id="HIX04464.1"/>
    </source>
</evidence>
<comment type="caution">
    <text evidence="8">The sequence shown here is derived from an EMBL/GenBank/DDBJ whole genome shotgun (WGS) entry which is preliminary data.</text>
</comment>
<dbReference type="EMBL" id="DXFT01000199">
    <property type="protein sequence ID" value="HIX04464.1"/>
    <property type="molecule type" value="Genomic_DNA"/>
</dbReference>
<dbReference type="NCBIfam" id="TIGR00084">
    <property type="entry name" value="ruvA"/>
    <property type="match status" value="1"/>
</dbReference>
<dbReference type="GO" id="GO:0048476">
    <property type="term" value="C:Holliday junction resolvase complex"/>
    <property type="evidence" value="ECO:0007669"/>
    <property type="project" value="UniProtKB-UniRule"/>
</dbReference>
<evidence type="ECO:0000256" key="6">
    <source>
        <dbReference type="HAMAP-Rule" id="MF_00031"/>
    </source>
</evidence>
<name>A0A9D2ACB4_9BACT</name>
<dbReference type="GO" id="GO:0000400">
    <property type="term" value="F:four-way junction DNA binding"/>
    <property type="evidence" value="ECO:0007669"/>
    <property type="project" value="UniProtKB-UniRule"/>
</dbReference>
<evidence type="ECO:0000256" key="1">
    <source>
        <dbReference type="ARBA" id="ARBA00022490"/>
    </source>
</evidence>
<keyword evidence="5 6" id="KW-0234">DNA repair</keyword>
<protein>
    <recommendedName>
        <fullName evidence="6">Holliday junction branch migration complex subunit RuvA</fullName>
    </recommendedName>
</protein>
<dbReference type="Gene3D" id="2.40.50.140">
    <property type="entry name" value="Nucleic acid-binding proteins"/>
    <property type="match status" value="1"/>
</dbReference>
<dbReference type="CDD" id="cd14332">
    <property type="entry name" value="UBA_RuvA_C"/>
    <property type="match status" value="1"/>
</dbReference>
<comment type="subcellular location">
    <subcellularLocation>
        <location evidence="6">Cytoplasm</location>
    </subcellularLocation>
</comment>
<proteinExistence type="inferred from homology"/>
<dbReference type="GO" id="GO:0005524">
    <property type="term" value="F:ATP binding"/>
    <property type="evidence" value="ECO:0007669"/>
    <property type="project" value="InterPro"/>
</dbReference>
<sequence>MYEYIKGTVAEATPTYVVVECGGIGYYVNVTLNTYSRLAAGQDVLLYLHLIVREDAHLLYGFFTREERALFRQLISVSGIGANTAGVVLSSMTVDEVVNAIVTENVNAIKSVKGIGLKTAQRVIIELKDKVAGMGSGAVEFVPAGKSAVKEEALAALVMLGFVRGQASKVLDKLVASNPSQTVEELIKAALKQL</sequence>
<dbReference type="Proteomes" id="UP000824202">
    <property type="component" value="Unassembled WGS sequence"/>
</dbReference>
<dbReference type="Pfam" id="PF14520">
    <property type="entry name" value="HHH_5"/>
    <property type="match status" value="1"/>
</dbReference>
<keyword evidence="3 6" id="KW-0238">DNA-binding</keyword>
<comment type="similarity">
    <text evidence="6">Belongs to the RuvA family.</text>
</comment>